<organism evidence="1 2">
    <name type="scientific">Diphasiastrum complanatum</name>
    <name type="common">Issler's clubmoss</name>
    <name type="synonym">Lycopodium complanatum</name>
    <dbReference type="NCBI Taxonomy" id="34168"/>
    <lineage>
        <taxon>Eukaryota</taxon>
        <taxon>Viridiplantae</taxon>
        <taxon>Streptophyta</taxon>
        <taxon>Embryophyta</taxon>
        <taxon>Tracheophyta</taxon>
        <taxon>Lycopodiopsida</taxon>
        <taxon>Lycopodiales</taxon>
        <taxon>Lycopodiaceae</taxon>
        <taxon>Lycopodioideae</taxon>
        <taxon>Diphasiastrum</taxon>
    </lineage>
</organism>
<dbReference type="EMBL" id="CM055099">
    <property type="protein sequence ID" value="KAJ7546664.1"/>
    <property type="molecule type" value="Genomic_DNA"/>
</dbReference>
<evidence type="ECO:0000313" key="1">
    <source>
        <dbReference type="EMBL" id="KAJ7546664.1"/>
    </source>
</evidence>
<gene>
    <name evidence="1" type="ORF">O6H91_08G049500</name>
</gene>
<evidence type="ECO:0000313" key="2">
    <source>
        <dbReference type="Proteomes" id="UP001162992"/>
    </source>
</evidence>
<dbReference type="Proteomes" id="UP001162992">
    <property type="component" value="Chromosome 8"/>
</dbReference>
<reference evidence="2" key="1">
    <citation type="journal article" date="2024" name="Proc. Natl. Acad. Sci. U.S.A.">
        <title>Extraordinary preservation of gene collinearity over three hundred million years revealed in homosporous lycophytes.</title>
        <authorList>
            <person name="Li C."/>
            <person name="Wickell D."/>
            <person name="Kuo L.Y."/>
            <person name="Chen X."/>
            <person name="Nie B."/>
            <person name="Liao X."/>
            <person name="Peng D."/>
            <person name="Ji J."/>
            <person name="Jenkins J."/>
            <person name="Williams M."/>
            <person name="Shu S."/>
            <person name="Plott C."/>
            <person name="Barry K."/>
            <person name="Rajasekar S."/>
            <person name="Grimwood J."/>
            <person name="Han X."/>
            <person name="Sun S."/>
            <person name="Hou Z."/>
            <person name="He W."/>
            <person name="Dai G."/>
            <person name="Sun C."/>
            <person name="Schmutz J."/>
            <person name="Leebens-Mack J.H."/>
            <person name="Li F.W."/>
            <person name="Wang L."/>
        </authorList>
    </citation>
    <scope>NUCLEOTIDE SEQUENCE [LARGE SCALE GENOMIC DNA]</scope>
    <source>
        <strain evidence="2">cv. PW_Plant_1</strain>
    </source>
</reference>
<proteinExistence type="predicted"/>
<accession>A0ACC2CXF6</accession>
<name>A0ACC2CXF6_DIPCM</name>
<comment type="caution">
    <text evidence="1">The sequence shown here is derived from an EMBL/GenBank/DDBJ whole genome shotgun (WGS) entry which is preliminary data.</text>
</comment>
<protein>
    <submittedName>
        <fullName evidence="1">Uncharacterized protein</fullName>
    </submittedName>
</protein>
<keyword evidence="2" id="KW-1185">Reference proteome</keyword>
<sequence>MDAPNSWRLFSFQHGELPIRKQIVSSLPVLFKEELGLKKILIAVAAAGFLFTLFSMSTSSKNKKRFPPGMWAPFKIAPSFVPGLPIVGNLLQLMDRKPHHSFTSWSEKYGPIFTIKTGLLNQVVITSSELAKEKRMVATSDYGEEHRLLKKIVMTNLLGPSPQRGNRPIRDSELEKMIKSLHAELKSYPQSTGEVNVREYTRQAMFSFVLRQTFGRDIEEVYVAGMGSLSKKEIFDILVSDPMRGALLVDWRDFFPPLKIFISNSVLENEVKQMVTRRSKVIQALIEEQRKHSKGKAKSDYSYVDNLLANYQNLNDTPLLMSVWEPVVESSDTTLLTTEWAMYELALQPFKQERLYHEIRKLWVIGQ</sequence>